<dbReference type="GO" id="GO:0030042">
    <property type="term" value="P:actin filament depolymerization"/>
    <property type="evidence" value="ECO:0007669"/>
    <property type="project" value="InterPro"/>
</dbReference>
<evidence type="ECO:0000313" key="7">
    <source>
        <dbReference type="EMBL" id="VVT53577.1"/>
    </source>
</evidence>
<evidence type="ECO:0000256" key="5">
    <source>
        <dbReference type="ARBA" id="ARBA00032427"/>
    </source>
</evidence>
<dbReference type="CDD" id="cd11286">
    <property type="entry name" value="ADF_cofilin_like"/>
    <property type="match status" value="1"/>
</dbReference>
<dbReference type="Pfam" id="PF00241">
    <property type="entry name" value="Cofilin_ADF"/>
    <property type="match status" value="1"/>
</dbReference>
<protein>
    <recommendedName>
        <fullName evidence="3">Cofilin</fullName>
    </recommendedName>
    <alternativeName>
        <fullName evidence="5">Actin-depolymerizing factor 1</fullName>
    </alternativeName>
</protein>
<comment type="subcellular location">
    <subcellularLocation>
        <location evidence="1">Nucleus matrix</location>
    </subcellularLocation>
</comment>
<comment type="similarity">
    <text evidence="2">Belongs to the actin-binding proteins ADF family.</text>
</comment>
<keyword evidence="4" id="KW-0009">Actin-binding</keyword>
<dbReference type="OrthoDB" id="10249245at2759"/>
<accession>A0A5E8BVT4</accession>
<dbReference type="EMBL" id="CABVLU010000003">
    <property type="protein sequence ID" value="VVT53577.1"/>
    <property type="molecule type" value="Genomic_DNA"/>
</dbReference>
<evidence type="ECO:0000259" key="6">
    <source>
        <dbReference type="PROSITE" id="PS51263"/>
    </source>
</evidence>
<dbReference type="PROSITE" id="PS51263">
    <property type="entry name" value="ADF_H"/>
    <property type="match status" value="1"/>
</dbReference>
<evidence type="ECO:0000256" key="3">
    <source>
        <dbReference type="ARBA" id="ARBA00015630"/>
    </source>
</evidence>
<dbReference type="GO" id="GO:0016363">
    <property type="term" value="C:nuclear matrix"/>
    <property type="evidence" value="ECO:0007669"/>
    <property type="project" value="UniProtKB-SubCell"/>
</dbReference>
<dbReference type="GO" id="GO:0015629">
    <property type="term" value="C:actin cytoskeleton"/>
    <property type="evidence" value="ECO:0007669"/>
    <property type="project" value="InterPro"/>
</dbReference>
<dbReference type="GO" id="GO:0003779">
    <property type="term" value="F:actin binding"/>
    <property type="evidence" value="ECO:0007669"/>
    <property type="project" value="UniProtKB-KW"/>
</dbReference>
<dbReference type="InterPro" id="IPR017904">
    <property type="entry name" value="ADF/Cofilin"/>
</dbReference>
<dbReference type="AlphaFoldDB" id="A0A5E8BVT4"/>
<reference evidence="7 8" key="1">
    <citation type="submission" date="2019-09" db="EMBL/GenBank/DDBJ databases">
        <authorList>
            <person name="Brejova B."/>
        </authorList>
    </citation>
    <scope>NUCLEOTIDE SEQUENCE [LARGE SCALE GENOMIC DNA]</scope>
</reference>
<dbReference type="PANTHER" id="PTHR11913">
    <property type="entry name" value="COFILIN-RELATED"/>
    <property type="match status" value="1"/>
</dbReference>
<keyword evidence="8" id="KW-1185">Reference proteome</keyword>
<sequence length="144" mass="16232">MSRSGVVVADEAIEAFNELKQAKSKVKYVIYKLSENLKSIVVDKKSSDTQYDDFVNDLPEDDCRYAVYDFEYETQSGEGIRNKLIFISWSPDTAKVKSKMVYASSKDAIRRSLPGITNEIQGTDLDEIAYDTVLERVSRSAGSH</sequence>
<evidence type="ECO:0000256" key="2">
    <source>
        <dbReference type="ARBA" id="ARBA00006844"/>
    </source>
</evidence>
<dbReference type="SUPFAM" id="SSF55753">
    <property type="entry name" value="Actin depolymerizing proteins"/>
    <property type="match status" value="1"/>
</dbReference>
<gene>
    <name evidence="7" type="ORF">SAPINGB_P003644</name>
</gene>
<feature type="domain" description="ADF-H" evidence="6">
    <location>
        <begin position="4"/>
        <end position="138"/>
    </location>
</feature>
<dbReference type="Gene3D" id="3.40.20.10">
    <property type="entry name" value="Severin"/>
    <property type="match status" value="1"/>
</dbReference>
<dbReference type="Proteomes" id="UP000398389">
    <property type="component" value="Unassembled WGS sequence"/>
</dbReference>
<evidence type="ECO:0000256" key="1">
    <source>
        <dbReference type="ARBA" id="ARBA00004109"/>
    </source>
</evidence>
<organism evidence="7 8">
    <name type="scientific">Magnusiomyces paraingens</name>
    <dbReference type="NCBI Taxonomy" id="2606893"/>
    <lineage>
        <taxon>Eukaryota</taxon>
        <taxon>Fungi</taxon>
        <taxon>Dikarya</taxon>
        <taxon>Ascomycota</taxon>
        <taxon>Saccharomycotina</taxon>
        <taxon>Dipodascomycetes</taxon>
        <taxon>Dipodascales</taxon>
        <taxon>Dipodascaceae</taxon>
        <taxon>Magnusiomyces</taxon>
    </lineage>
</organism>
<dbReference type="InterPro" id="IPR029006">
    <property type="entry name" value="ADF-H/Gelsolin-like_dom_sf"/>
</dbReference>
<dbReference type="SMART" id="SM00102">
    <property type="entry name" value="ADF"/>
    <property type="match status" value="1"/>
</dbReference>
<evidence type="ECO:0000256" key="4">
    <source>
        <dbReference type="ARBA" id="ARBA00023203"/>
    </source>
</evidence>
<name>A0A5E8BVT4_9ASCO</name>
<dbReference type="InterPro" id="IPR002108">
    <property type="entry name" value="ADF-H"/>
</dbReference>
<dbReference type="GeneID" id="43582460"/>
<evidence type="ECO:0000313" key="8">
    <source>
        <dbReference type="Proteomes" id="UP000398389"/>
    </source>
</evidence>
<proteinExistence type="inferred from homology"/>
<dbReference type="RefSeq" id="XP_031854251.1">
    <property type="nucleotide sequence ID" value="XM_031998360.1"/>
</dbReference>